<comment type="caution">
    <text evidence="3">The sequence shown here is derived from an EMBL/GenBank/DDBJ whole genome shotgun (WGS) entry which is preliminary data.</text>
</comment>
<dbReference type="InterPro" id="IPR020026">
    <property type="entry name" value="PseC"/>
</dbReference>
<dbReference type="Pfam" id="PF01041">
    <property type="entry name" value="DegT_DnrJ_EryC1"/>
    <property type="match status" value="1"/>
</dbReference>
<dbReference type="Proteomes" id="UP001196980">
    <property type="component" value="Unassembled WGS sequence"/>
</dbReference>
<dbReference type="GO" id="GO:0008483">
    <property type="term" value="F:transaminase activity"/>
    <property type="evidence" value="ECO:0007669"/>
    <property type="project" value="UniProtKB-KW"/>
</dbReference>
<dbReference type="CDD" id="cd00616">
    <property type="entry name" value="AHBA_syn"/>
    <property type="match status" value="1"/>
</dbReference>
<dbReference type="RefSeq" id="WP_218250844.1">
    <property type="nucleotide sequence ID" value="NZ_JABXWD010000012.1"/>
</dbReference>
<reference evidence="3 4" key="1">
    <citation type="journal article" date="2020" name="J Geophys Res Biogeosci">
        <title>Magnetotaxis as an Adaptation to Enable Bacterial Shuttling of Microbial Sulfur and Sulfur Cycling Across Aquatic Oxic#Anoxic Interfaces.</title>
        <authorList>
            <person name="Li J."/>
            <person name="Liu P."/>
            <person name="Wang J."/>
            <person name="Roberts A.P."/>
            <person name="Pan Y."/>
        </authorList>
    </citation>
    <scope>NUCLEOTIDE SEQUENCE [LARGE SCALE GENOMIC DNA]</scope>
    <source>
        <strain evidence="3 4">MYR-1_YQ</strain>
    </source>
</reference>
<dbReference type="PANTHER" id="PTHR30244:SF34">
    <property type="entry name" value="DTDP-4-AMINO-4,6-DIDEOXYGALACTOSE TRANSAMINASE"/>
    <property type="match status" value="1"/>
</dbReference>
<evidence type="ECO:0000313" key="3">
    <source>
        <dbReference type="EMBL" id="MBV6340221.1"/>
    </source>
</evidence>
<sequence>MSLDRITYGRQSIDEDDIAEVVRVLRSDFITRGRGSEAFEEGLAASVGTSYAVAFNSGTSALHGAYFAAGLGQGDEFITTPNTFVATANAGVYLQARPLFADIEPDTGNIDVAKIEPLLTAKTKLLVPVAFAGHPVDNEGVFELARRYNLIVVEDACHALGAVYKSGSTETRVGGCMYAHMSVLSFHPVKAITTGEGGAVLTNDRALYDRLRLFRQHGINKDVSKDGEPWLYEMRHLGYNYVMTDFQAALGLSQLAKLQGFIQRRRHIAKTYNEAFHNNPYFYTPPERDYAQSAWHLYFIRLKDAYKERKAQIIDKLKHAGVGVAVHYVPVYQHPFYSEMGYVRGLCPVAEDFYQREISLPIYPSLSDAQVGDVIERVYAVMSAVAA</sequence>
<gene>
    <name evidence="3" type="primary">pseC</name>
    <name evidence="3" type="ORF">HWQ67_01355</name>
</gene>
<evidence type="ECO:0000313" key="4">
    <source>
        <dbReference type="Proteomes" id="UP001196980"/>
    </source>
</evidence>
<keyword evidence="3" id="KW-0808">Transferase</keyword>
<proteinExistence type="inferred from homology"/>
<keyword evidence="4" id="KW-1185">Reference proteome</keyword>
<accession>A0ABS6RUC2</accession>
<protein>
    <submittedName>
        <fullName evidence="3">UDP-4-amino-4, 6-dideoxy-N-acetyl-beta-L-altrosamine transaminase</fullName>
        <ecNumber evidence="3">2.6.1.92</ecNumber>
    </submittedName>
</protein>
<comment type="similarity">
    <text evidence="1 2">Belongs to the DegT/DnrJ/EryC1 family.</text>
</comment>
<keyword evidence="3" id="KW-0032">Aminotransferase</keyword>
<keyword evidence="2" id="KW-0663">Pyridoxal phosphate</keyword>
<evidence type="ECO:0000256" key="1">
    <source>
        <dbReference type="ARBA" id="ARBA00037999"/>
    </source>
</evidence>
<dbReference type="PIRSF" id="PIRSF000390">
    <property type="entry name" value="PLP_StrS"/>
    <property type="match status" value="1"/>
</dbReference>
<dbReference type="InterPro" id="IPR000653">
    <property type="entry name" value="DegT/StrS_aminotransferase"/>
</dbReference>
<dbReference type="NCBIfam" id="TIGR03588">
    <property type="entry name" value="PseC"/>
    <property type="match status" value="1"/>
</dbReference>
<dbReference type="EMBL" id="JABXWD010000012">
    <property type="protein sequence ID" value="MBV6340221.1"/>
    <property type="molecule type" value="Genomic_DNA"/>
</dbReference>
<organism evidence="3 4">
    <name type="scientific">Candidatus Magnetobacterium casense</name>
    <dbReference type="NCBI Taxonomy" id="1455061"/>
    <lineage>
        <taxon>Bacteria</taxon>
        <taxon>Pseudomonadati</taxon>
        <taxon>Nitrospirota</taxon>
        <taxon>Thermodesulfovibrionia</taxon>
        <taxon>Thermodesulfovibrionales</taxon>
        <taxon>Candidatus Magnetobacteriaceae</taxon>
        <taxon>Candidatus Magnetobacterium</taxon>
    </lineage>
</organism>
<dbReference type="PANTHER" id="PTHR30244">
    <property type="entry name" value="TRANSAMINASE"/>
    <property type="match status" value="1"/>
</dbReference>
<evidence type="ECO:0000256" key="2">
    <source>
        <dbReference type="RuleBase" id="RU004508"/>
    </source>
</evidence>
<dbReference type="EC" id="2.6.1.92" evidence="3"/>
<name>A0ABS6RUC2_9BACT</name>